<proteinExistence type="predicted"/>
<dbReference type="InterPro" id="IPR018712">
    <property type="entry name" value="Tle1-like_cat"/>
</dbReference>
<keyword evidence="3" id="KW-1185">Reference proteome</keyword>
<organism evidence="2 3">
    <name type="scientific">Macrolepiota fuliginosa MF-IS2</name>
    <dbReference type="NCBI Taxonomy" id="1400762"/>
    <lineage>
        <taxon>Eukaryota</taxon>
        <taxon>Fungi</taxon>
        <taxon>Dikarya</taxon>
        <taxon>Basidiomycota</taxon>
        <taxon>Agaricomycotina</taxon>
        <taxon>Agaricomycetes</taxon>
        <taxon>Agaricomycetidae</taxon>
        <taxon>Agaricales</taxon>
        <taxon>Agaricineae</taxon>
        <taxon>Agaricaceae</taxon>
        <taxon>Macrolepiota</taxon>
    </lineage>
</organism>
<reference evidence="2" key="1">
    <citation type="submission" date="2020-11" db="EMBL/GenBank/DDBJ databases">
        <authorList>
            <consortium name="DOE Joint Genome Institute"/>
            <person name="Ahrendt S."/>
            <person name="Riley R."/>
            <person name="Andreopoulos W."/>
            <person name="Labutti K."/>
            <person name="Pangilinan J."/>
            <person name="Ruiz-Duenas F.J."/>
            <person name="Barrasa J.M."/>
            <person name="Sanchez-Garcia M."/>
            <person name="Camarero S."/>
            <person name="Miyauchi S."/>
            <person name="Serrano A."/>
            <person name="Linde D."/>
            <person name="Babiker R."/>
            <person name="Drula E."/>
            <person name="Ayuso-Fernandez I."/>
            <person name="Pacheco R."/>
            <person name="Padilla G."/>
            <person name="Ferreira P."/>
            <person name="Barriuso J."/>
            <person name="Kellner H."/>
            <person name="Castanera R."/>
            <person name="Alfaro M."/>
            <person name="Ramirez L."/>
            <person name="Pisabarro A.G."/>
            <person name="Kuo A."/>
            <person name="Tritt A."/>
            <person name="Lipzen A."/>
            <person name="He G."/>
            <person name="Yan M."/>
            <person name="Ng V."/>
            <person name="Cullen D."/>
            <person name="Martin F."/>
            <person name="Rosso M.-N."/>
            <person name="Henrissat B."/>
            <person name="Hibbett D."/>
            <person name="Martinez A.T."/>
            <person name="Grigoriev I.V."/>
        </authorList>
    </citation>
    <scope>NUCLEOTIDE SEQUENCE</scope>
    <source>
        <strain evidence="2">MF-IS2</strain>
    </source>
</reference>
<dbReference type="Pfam" id="PF09994">
    <property type="entry name" value="T6SS_Tle1-like_cat"/>
    <property type="match status" value="1"/>
</dbReference>
<sequence length="419" mass="47540">SSSTRSPRRLQTDPSFNVSDEALGSRAKKRIIVCCDGTWQDGISNHRSKFTNVLRLARAINHEDGRQDTSSSDVPEGRGRSLIQQVVYYQSGIGTENNMWSNYVEASVNHLMVADKVEEAYAFIAHNYCPGDDIFLFGFSRGAYTARMVAMFIGEIGVLSRQDMDHFAYIFLNLQRRGSVRNAKEREEIESYLSLWIDPKSKGKQRVDIDKDGFSIKCLGVWDTVGALGLPDELVIKNPKNKLFGFNDPGMLGSHIQYAFQALALDERRKDFDCNKFQQTEAGRKKGQVLRQCWFAGDFIGGGYVNHDLSDITLHWMAASIESMLSLDIKYFEEHLEPVTKWGEQEPHDSVTGIFTLGQTIKRAIPTRPDEKTNEYIHPSVLGQISLYPDLQPIVKAHPNLVCPLQSLEEQFRAFWEKK</sequence>
<accession>A0A9P5XN30</accession>
<evidence type="ECO:0000313" key="3">
    <source>
        <dbReference type="Proteomes" id="UP000807342"/>
    </source>
</evidence>
<comment type="caution">
    <text evidence="2">The sequence shown here is derived from an EMBL/GenBank/DDBJ whole genome shotgun (WGS) entry which is preliminary data.</text>
</comment>
<dbReference type="OrthoDB" id="3057168at2759"/>
<dbReference type="InterPro" id="IPR029058">
    <property type="entry name" value="AB_hydrolase_fold"/>
</dbReference>
<dbReference type="PANTHER" id="PTHR33840:SF1">
    <property type="entry name" value="TLE1 PHOSPHOLIPASE DOMAIN-CONTAINING PROTEIN"/>
    <property type="match status" value="1"/>
</dbReference>
<dbReference type="PANTHER" id="PTHR33840">
    <property type="match status" value="1"/>
</dbReference>
<name>A0A9P5XN30_9AGAR</name>
<evidence type="ECO:0000259" key="1">
    <source>
        <dbReference type="Pfam" id="PF09994"/>
    </source>
</evidence>
<dbReference type="SUPFAM" id="SSF53474">
    <property type="entry name" value="alpha/beta-Hydrolases"/>
    <property type="match status" value="1"/>
</dbReference>
<dbReference type="Proteomes" id="UP000807342">
    <property type="component" value="Unassembled WGS sequence"/>
</dbReference>
<feature type="non-terminal residue" evidence="2">
    <location>
        <position position="419"/>
    </location>
</feature>
<evidence type="ECO:0000313" key="2">
    <source>
        <dbReference type="EMBL" id="KAF9453859.1"/>
    </source>
</evidence>
<gene>
    <name evidence="2" type="ORF">P691DRAFT_634413</name>
</gene>
<feature type="non-terminal residue" evidence="2">
    <location>
        <position position="1"/>
    </location>
</feature>
<protein>
    <recommendedName>
        <fullName evidence="1">T6SS Phospholipase effector Tle1-like catalytic domain-containing protein</fullName>
    </recommendedName>
</protein>
<dbReference type="EMBL" id="MU151058">
    <property type="protein sequence ID" value="KAF9453859.1"/>
    <property type="molecule type" value="Genomic_DNA"/>
</dbReference>
<feature type="domain" description="T6SS Phospholipase effector Tle1-like catalytic" evidence="1">
    <location>
        <begin position="29"/>
        <end position="319"/>
    </location>
</feature>
<dbReference type="AlphaFoldDB" id="A0A9P5XN30"/>